<dbReference type="OrthoDB" id="3053346at2759"/>
<dbReference type="EMBL" id="KZ857410">
    <property type="protein sequence ID" value="RDX48694.1"/>
    <property type="molecule type" value="Genomic_DNA"/>
</dbReference>
<evidence type="ECO:0000313" key="3">
    <source>
        <dbReference type="Proteomes" id="UP000256964"/>
    </source>
</evidence>
<keyword evidence="3" id="KW-1185">Reference proteome</keyword>
<reference evidence="2 3" key="1">
    <citation type="journal article" date="2018" name="Biotechnol. Biofuels">
        <title>Integrative visual omics of the white-rot fungus Polyporus brumalis exposes the biotechnological potential of its oxidative enzymes for delignifying raw plant biomass.</title>
        <authorList>
            <person name="Miyauchi S."/>
            <person name="Rancon A."/>
            <person name="Drula E."/>
            <person name="Hage H."/>
            <person name="Chaduli D."/>
            <person name="Favel A."/>
            <person name="Grisel S."/>
            <person name="Henrissat B."/>
            <person name="Herpoel-Gimbert I."/>
            <person name="Ruiz-Duenas F.J."/>
            <person name="Chevret D."/>
            <person name="Hainaut M."/>
            <person name="Lin J."/>
            <person name="Wang M."/>
            <person name="Pangilinan J."/>
            <person name="Lipzen A."/>
            <person name="Lesage-Meessen L."/>
            <person name="Navarro D."/>
            <person name="Riley R."/>
            <person name="Grigoriev I.V."/>
            <person name="Zhou S."/>
            <person name="Raouche S."/>
            <person name="Rosso M.N."/>
        </authorList>
    </citation>
    <scope>NUCLEOTIDE SEQUENCE [LARGE SCALE GENOMIC DNA]</scope>
    <source>
        <strain evidence="2 3">BRFM 1820</strain>
    </source>
</reference>
<dbReference type="AlphaFoldDB" id="A0A371D819"/>
<evidence type="ECO:0000313" key="2">
    <source>
        <dbReference type="EMBL" id="RDX48694.1"/>
    </source>
</evidence>
<accession>A0A371D819</accession>
<feature type="compositionally biased region" description="Low complexity" evidence="1">
    <location>
        <begin position="179"/>
        <end position="195"/>
    </location>
</feature>
<feature type="compositionally biased region" description="Basic and acidic residues" evidence="1">
    <location>
        <begin position="220"/>
        <end position="235"/>
    </location>
</feature>
<name>A0A371D819_9APHY</name>
<evidence type="ECO:0000256" key="1">
    <source>
        <dbReference type="SAM" id="MobiDB-lite"/>
    </source>
</evidence>
<dbReference type="Proteomes" id="UP000256964">
    <property type="component" value="Unassembled WGS sequence"/>
</dbReference>
<dbReference type="STRING" id="139420.A0A371D819"/>
<protein>
    <submittedName>
        <fullName evidence="2">Uncharacterized protein</fullName>
    </submittedName>
</protein>
<proteinExistence type="predicted"/>
<feature type="compositionally biased region" description="Low complexity" evidence="1">
    <location>
        <begin position="203"/>
        <end position="214"/>
    </location>
</feature>
<gene>
    <name evidence="2" type="ORF">OH76DRAFT_649060</name>
</gene>
<sequence>MLVPSKKPSPCLPFPYPKRFVVIRLDPVGMVRHLEDPQALAEAQDITPKKYLFYLNYALDLPGPHSRWCRYSAYPVASALRPSEPQLGITPDMVMPIAPNDTCAKGREPIRPEPPFPFDNCFFWIRSSMVVRIKRKDAAEFDDRRATRLSVREHVAMLVSWRDDSRRIAHFVEERCRLAQSPSATGSPASGTSSPPAGPQPSPASSAATSLRRSASSDDDVGRTENSRDIDHDDGASSVSTSSSDDLADYNLFGWNADPALAFVPLLDAWLELEENITQSEIGKPTDFYEEHEVIKSILTRALARRGDE</sequence>
<feature type="region of interest" description="Disordered" evidence="1">
    <location>
        <begin position="179"/>
        <end position="243"/>
    </location>
</feature>
<organism evidence="2 3">
    <name type="scientific">Lentinus brumalis</name>
    <dbReference type="NCBI Taxonomy" id="2498619"/>
    <lineage>
        <taxon>Eukaryota</taxon>
        <taxon>Fungi</taxon>
        <taxon>Dikarya</taxon>
        <taxon>Basidiomycota</taxon>
        <taxon>Agaricomycotina</taxon>
        <taxon>Agaricomycetes</taxon>
        <taxon>Polyporales</taxon>
        <taxon>Polyporaceae</taxon>
        <taxon>Lentinus</taxon>
    </lineage>
</organism>